<dbReference type="PROSITE" id="PS51096">
    <property type="entry name" value="PTS_EIIA_TYPE_4"/>
    <property type="match status" value="1"/>
</dbReference>
<keyword evidence="6" id="KW-0598">Phosphotransferase system</keyword>
<dbReference type="GO" id="GO:0016020">
    <property type="term" value="C:membrane"/>
    <property type="evidence" value="ECO:0007669"/>
    <property type="project" value="InterPro"/>
</dbReference>
<evidence type="ECO:0000313" key="10">
    <source>
        <dbReference type="Proteomes" id="UP000308891"/>
    </source>
</evidence>
<name>A0A4T0UWG8_9NEIS</name>
<dbReference type="Pfam" id="PF03610">
    <property type="entry name" value="EIIA-man"/>
    <property type="match status" value="1"/>
</dbReference>
<keyword evidence="4" id="KW-0762">Sugar transport</keyword>
<evidence type="ECO:0000256" key="1">
    <source>
        <dbReference type="ARBA" id="ARBA00004496"/>
    </source>
</evidence>
<evidence type="ECO:0000259" key="8">
    <source>
        <dbReference type="PROSITE" id="PS51096"/>
    </source>
</evidence>
<gene>
    <name evidence="9" type="ORF">E5K04_07700</name>
</gene>
<evidence type="ECO:0000256" key="5">
    <source>
        <dbReference type="ARBA" id="ARBA00022679"/>
    </source>
</evidence>
<dbReference type="OrthoDB" id="8795346at2"/>
<dbReference type="Proteomes" id="UP000308891">
    <property type="component" value="Unassembled WGS sequence"/>
</dbReference>
<dbReference type="GO" id="GO:0005737">
    <property type="term" value="C:cytoplasm"/>
    <property type="evidence" value="ECO:0007669"/>
    <property type="project" value="UniProtKB-SubCell"/>
</dbReference>
<sequence length="134" mass="13567">MVGILLITHYKLGESLLECASHVLGQAPANIVALPVERDVDPDAALEAARTLLARVDEGAGVLVLSDMLGGTPANIASRLAVAGQVEVVFGVNLPMLVRAASYAACLPLAEVKAKALSGGGEGVQAIDQGQGKA</sequence>
<keyword evidence="3" id="KW-0963">Cytoplasm</keyword>
<dbReference type="PANTHER" id="PTHR33799:SF1">
    <property type="entry name" value="PTS SYSTEM MANNOSE-SPECIFIC EIIAB COMPONENT-RELATED"/>
    <property type="match status" value="1"/>
</dbReference>
<evidence type="ECO:0000256" key="3">
    <source>
        <dbReference type="ARBA" id="ARBA00022490"/>
    </source>
</evidence>
<dbReference type="EMBL" id="STGJ01000007">
    <property type="protein sequence ID" value="TIC83434.1"/>
    <property type="molecule type" value="Genomic_DNA"/>
</dbReference>
<reference evidence="9 10" key="1">
    <citation type="submission" date="2019-04" db="EMBL/GenBank/DDBJ databases">
        <title>Crenobacter sp. nov.</title>
        <authorList>
            <person name="Shi S."/>
        </authorList>
    </citation>
    <scope>NUCLEOTIDE SEQUENCE [LARGE SCALE GENOMIC DNA]</scope>
    <source>
        <strain evidence="9 10">GY 70310</strain>
    </source>
</reference>
<keyword evidence="10" id="KW-1185">Reference proteome</keyword>
<protein>
    <submittedName>
        <fullName evidence="9">PTS fructose transporter subunit IIA</fullName>
    </submittedName>
</protein>
<dbReference type="CDD" id="cd00006">
    <property type="entry name" value="PTS_IIA_man"/>
    <property type="match status" value="1"/>
</dbReference>
<dbReference type="InterPro" id="IPR051471">
    <property type="entry name" value="Bacterial_PTS_sugar_comp"/>
</dbReference>
<evidence type="ECO:0000256" key="6">
    <source>
        <dbReference type="ARBA" id="ARBA00022683"/>
    </source>
</evidence>
<dbReference type="AlphaFoldDB" id="A0A4T0UWG8"/>
<feature type="domain" description="PTS EIIA type-4" evidence="8">
    <location>
        <begin position="1"/>
        <end position="124"/>
    </location>
</feature>
<dbReference type="Gene3D" id="3.40.50.510">
    <property type="entry name" value="Phosphotransferase system, mannose-type IIA component"/>
    <property type="match status" value="1"/>
</dbReference>
<accession>A0A4T0UWG8</accession>
<comment type="caution">
    <text evidence="9">The sequence shown here is derived from an EMBL/GenBank/DDBJ whole genome shotgun (WGS) entry which is preliminary data.</text>
</comment>
<keyword evidence="5" id="KW-0808">Transferase</keyword>
<proteinExistence type="predicted"/>
<dbReference type="InterPro" id="IPR004701">
    <property type="entry name" value="PTS_EIIA_man-typ"/>
</dbReference>
<dbReference type="RefSeq" id="WP_136552662.1">
    <property type="nucleotide sequence ID" value="NZ_STGJ01000007.1"/>
</dbReference>
<keyword evidence="2" id="KW-0813">Transport</keyword>
<organism evidence="9 10">
    <name type="scientific">Crenobacter intestini</name>
    <dbReference type="NCBI Taxonomy" id="2563443"/>
    <lineage>
        <taxon>Bacteria</taxon>
        <taxon>Pseudomonadati</taxon>
        <taxon>Pseudomonadota</taxon>
        <taxon>Betaproteobacteria</taxon>
        <taxon>Neisseriales</taxon>
        <taxon>Neisseriaceae</taxon>
        <taxon>Crenobacter</taxon>
    </lineage>
</organism>
<evidence type="ECO:0000256" key="4">
    <source>
        <dbReference type="ARBA" id="ARBA00022597"/>
    </source>
</evidence>
<dbReference type="InterPro" id="IPR036662">
    <property type="entry name" value="PTS_EIIA_man-typ_sf"/>
</dbReference>
<comment type="subcellular location">
    <subcellularLocation>
        <location evidence="1">Cytoplasm</location>
    </subcellularLocation>
</comment>
<evidence type="ECO:0000256" key="7">
    <source>
        <dbReference type="ARBA" id="ARBA00022777"/>
    </source>
</evidence>
<keyword evidence="7" id="KW-0418">Kinase</keyword>
<dbReference type="GO" id="GO:0016301">
    <property type="term" value="F:kinase activity"/>
    <property type="evidence" value="ECO:0007669"/>
    <property type="project" value="UniProtKB-KW"/>
</dbReference>
<dbReference type="SUPFAM" id="SSF53062">
    <property type="entry name" value="PTS system fructose IIA component-like"/>
    <property type="match status" value="1"/>
</dbReference>
<evidence type="ECO:0000256" key="2">
    <source>
        <dbReference type="ARBA" id="ARBA00022448"/>
    </source>
</evidence>
<evidence type="ECO:0000313" key="9">
    <source>
        <dbReference type="EMBL" id="TIC83434.1"/>
    </source>
</evidence>
<dbReference type="GO" id="GO:0009401">
    <property type="term" value="P:phosphoenolpyruvate-dependent sugar phosphotransferase system"/>
    <property type="evidence" value="ECO:0007669"/>
    <property type="project" value="UniProtKB-KW"/>
</dbReference>
<dbReference type="PANTHER" id="PTHR33799">
    <property type="entry name" value="PTS PERMEASE-RELATED-RELATED"/>
    <property type="match status" value="1"/>
</dbReference>
<dbReference type="InterPro" id="IPR033887">
    <property type="entry name" value="PTS_IIA_man"/>
</dbReference>